<name>A0A8D8Y0Z7_9HEMI</name>
<dbReference type="EMBL" id="HBUF01354931">
    <property type="protein sequence ID" value="CAG6716702.1"/>
    <property type="molecule type" value="Transcribed_RNA"/>
</dbReference>
<reference evidence="1" key="1">
    <citation type="submission" date="2021-05" db="EMBL/GenBank/DDBJ databases">
        <authorList>
            <person name="Alioto T."/>
            <person name="Alioto T."/>
            <person name="Gomez Garrido J."/>
        </authorList>
    </citation>
    <scope>NUCLEOTIDE SEQUENCE</scope>
</reference>
<protein>
    <submittedName>
        <fullName evidence="1">Uncharacterized protein</fullName>
    </submittedName>
</protein>
<organism evidence="1">
    <name type="scientific">Cacopsylla melanoneura</name>
    <dbReference type="NCBI Taxonomy" id="428564"/>
    <lineage>
        <taxon>Eukaryota</taxon>
        <taxon>Metazoa</taxon>
        <taxon>Ecdysozoa</taxon>
        <taxon>Arthropoda</taxon>
        <taxon>Hexapoda</taxon>
        <taxon>Insecta</taxon>
        <taxon>Pterygota</taxon>
        <taxon>Neoptera</taxon>
        <taxon>Paraneoptera</taxon>
        <taxon>Hemiptera</taxon>
        <taxon>Sternorrhyncha</taxon>
        <taxon>Psylloidea</taxon>
        <taxon>Psyllidae</taxon>
        <taxon>Psyllinae</taxon>
        <taxon>Cacopsylla</taxon>
    </lineage>
</organism>
<proteinExistence type="predicted"/>
<evidence type="ECO:0000313" key="1">
    <source>
        <dbReference type="EMBL" id="CAG6716702.1"/>
    </source>
</evidence>
<sequence length="142" mass="16759">MMYLLCAYLPPLYLISQKIITSRHESDGSQSLFLIFKPWPHLSNIQPRKHHYTIPGHFSKNPLRLWWGKMKWGYQPAKALVPSTISPLDLCYNDWLCQRKHHNMRSIYTQVKRSQIVFYQTFNLVLLGLQSCSESTIRAHDL</sequence>
<dbReference type="AlphaFoldDB" id="A0A8D8Y0Z7"/>
<accession>A0A8D8Y0Z7</accession>